<reference evidence="1 2" key="1">
    <citation type="submission" date="2014-09" db="EMBL/GenBank/DDBJ databases">
        <title>Draft genome of Bradyrhizobium japonicum Is-34.</title>
        <authorList>
            <person name="Tsurumaru H."/>
            <person name="Yamakawa T."/>
            <person name="Hashimoto S."/>
            <person name="Okizaki K."/>
            <person name="Kanesaki Y."/>
            <person name="Yoshikawa H."/>
            <person name="Yajima S."/>
        </authorList>
    </citation>
    <scope>NUCLEOTIDE SEQUENCE [LARGE SCALE GENOMIC DNA]</scope>
    <source>
        <strain evidence="1 2">Is-34</strain>
    </source>
</reference>
<protein>
    <submittedName>
        <fullName evidence="1">Uncharacterized protein</fullName>
    </submittedName>
</protein>
<dbReference type="Proteomes" id="UP000030377">
    <property type="component" value="Unassembled WGS sequence"/>
</dbReference>
<name>A0A0A3XNG1_BRAJP</name>
<comment type="caution">
    <text evidence="1">The sequence shown here is derived from an EMBL/GenBank/DDBJ whole genome shotgun (WGS) entry which is preliminary data.</text>
</comment>
<proteinExistence type="predicted"/>
<evidence type="ECO:0000313" key="1">
    <source>
        <dbReference type="EMBL" id="KGT74819.1"/>
    </source>
</evidence>
<dbReference type="AlphaFoldDB" id="A0A0A3XNG1"/>
<sequence>MSIDEDDEGSHVGCRVFVVGLNDGDVLYLVTLCANDVTFCRVQFSLRSTMTMKLRASAGVRMTASGHTPKNSG</sequence>
<accession>A0A0A3XNG1</accession>
<dbReference type="EMBL" id="JRPN01000028">
    <property type="protein sequence ID" value="KGT74819.1"/>
    <property type="molecule type" value="Genomic_DNA"/>
</dbReference>
<organism evidence="1 2">
    <name type="scientific">Bradyrhizobium japonicum</name>
    <dbReference type="NCBI Taxonomy" id="375"/>
    <lineage>
        <taxon>Bacteria</taxon>
        <taxon>Pseudomonadati</taxon>
        <taxon>Pseudomonadota</taxon>
        <taxon>Alphaproteobacteria</taxon>
        <taxon>Hyphomicrobiales</taxon>
        <taxon>Nitrobacteraceae</taxon>
        <taxon>Bradyrhizobium</taxon>
    </lineage>
</organism>
<evidence type="ECO:0000313" key="2">
    <source>
        <dbReference type="Proteomes" id="UP000030377"/>
    </source>
</evidence>
<gene>
    <name evidence="1" type="ORF">MA20_36270</name>
</gene>